<proteinExistence type="predicted"/>
<evidence type="ECO:0000313" key="2">
    <source>
        <dbReference type="EMBL" id="KRX34941.1"/>
    </source>
</evidence>
<keyword evidence="3" id="KW-1185">Reference proteome</keyword>
<feature type="region of interest" description="Disordered" evidence="1">
    <location>
        <begin position="97"/>
        <end position="141"/>
    </location>
</feature>
<gene>
    <name evidence="2" type="ORF">T05_11586</name>
</gene>
<dbReference type="EMBL" id="JYDJ01000493">
    <property type="protein sequence ID" value="KRX34941.1"/>
    <property type="molecule type" value="Genomic_DNA"/>
</dbReference>
<protein>
    <submittedName>
        <fullName evidence="2">Uncharacterized protein</fullName>
    </submittedName>
</protein>
<sequence>MKCHCIRCPANSFCTWSTSIPLHSRRNSDAALWKDRKLSVWIVAGRPRRAMKRRRACITPTVNISDTSSRWTARDTLHIIRHTYLGDVWAGEIHAHVSKRGRQGRPDLRQRGHSRPGRPSRGPAALKTTADNMPHATAPLQDPVRSVARIWDTPACSWHK</sequence>
<comment type="caution">
    <text evidence="2">The sequence shown here is derived from an EMBL/GenBank/DDBJ whole genome shotgun (WGS) entry which is preliminary data.</text>
</comment>
<dbReference type="AlphaFoldDB" id="A0A0V0T7B0"/>
<evidence type="ECO:0000256" key="1">
    <source>
        <dbReference type="SAM" id="MobiDB-lite"/>
    </source>
</evidence>
<name>A0A0V0T7B0_9BILA</name>
<dbReference type="Proteomes" id="UP000055048">
    <property type="component" value="Unassembled WGS sequence"/>
</dbReference>
<organism evidence="2 3">
    <name type="scientific">Trichinella murrelli</name>
    <dbReference type="NCBI Taxonomy" id="144512"/>
    <lineage>
        <taxon>Eukaryota</taxon>
        <taxon>Metazoa</taxon>
        <taxon>Ecdysozoa</taxon>
        <taxon>Nematoda</taxon>
        <taxon>Enoplea</taxon>
        <taxon>Dorylaimia</taxon>
        <taxon>Trichinellida</taxon>
        <taxon>Trichinellidae</taxon>
        <taxon>Trichinella</taxon>
    </lineage>
</organism>
<evidence type="ECO:0000313" key="3">
    <source>
        <dbReference type="Proteomes" id="UP000055048"/>
    </source>
</evidence>
<reference evidence="2 3" key="1">
    <citation type="submission" date="2015-01" db="EMBL/GenBank/DDBJ databases">
        <title>Evolution of Trichinella species and genotypes.</title>
        <authorList>
            <person name="Korhonen P.K."/>
            <person name="Edoardo P."/>
            <person name="Giuseppe L.R."/>
            <person name="Gasser R.B."/>
        </authorList>
    </citation>
    <scope>NUCLEOTIDE SEQUENCE [LARGE SCALE GENOMIC DNA]</scope>
    <source>
        <strain evidence="2">ISS417</strain>
    </source>
</reference>
<accession>A0A0V0T7B0</accession>